<keyword evidence="3 5" id="KW-0521">NADP</keyword>
<dbReference type="InterPro" id="IPR000534">
    <property type="entry name" value="Semialdehyde_DH_NAD-bd"/>
</dbReference>
<dbReference type="EMBL" id="JRMQ02000008">
    <property type="protein sequence ID" value="TLE01266.1"/>
    <property type="molecule type" value="Genomic_DNA"/>
</dbReference>
<dbReference type="Pfam" id="PF01118">
    <property type="entry name" value="Semialdhyde_dh"/>
    <property type="match status" value="1"/>
</dbReference>
<dbReference type="CDD" id="cd23934">
    <property type="entry name" value="AGPR_1_C"/>
    <property type="match status" value="1"/>
</dbReference>
<dbReference type="InterPro" id="IPR023013">
    <property type="entry name" value="AGPR_AS"/>
</dbReference>
<keyword evidence="4 5" id="KW-0560">Oxidoreductase</keyword>
<evidence type="ECO:0000259" key="7">
    <source>
        <dbReference type="SMART" id="SM00859"/>
    </source>
</evidence>
<reference evidence="8 9" key="1">
    <citation type="journal article" date="2014" name="Genome Announc.">
        <title>Draft genome sequences of eight enterohepatic helicobacter species isolated from both laboratory and wild rodents.</title>
        <authorList>
            <person name="Sheh A."/>
            <person name="Shen Z."/>
            <person name="Fox J.G."/>
        </authorList>
    </citation>
    <scope>NUCLEOTIDE SEQUENCE [LARGE SCALE GENOMIC DNA]</scope>
    <source>
        <strain evidence="8 9">MIT 01-6451</strain>
    </source>
</reference>
<evidence type="ECO:0000256" key="1">
    <source>
        <dbReference type="ARBA" id="ARBA00022571"/>
    </source>
</evidence>
<dbReference type="PANTHER" id="PTHR32338:SF10">
    <property type="entry name" value="N-ACETYL-GAMMA-GLUTAMYL-PHOSPHATE REDUCTASE, CHLOROPLASTIC-RELATED"/>
    <property type="match status" value="1"/>
</dbReference>
<dbReference type="SUPFAM" id="SSF51735">
    <property type="entry name" value="NAD(P)-binding Rossmann-fold domains"/>
    <property type="match status" value="1"/>
</dbReference>
<sequence length="347" mass="38098">MSHQTINVGIIGVSGYTGLELVKLLINHPIFRLSYIANSQGEGELEQIHKMLKGLSLADLPIHKADAKEALLSCNLIFLALPHKSAMTMAKEIFSLNPQAKVVDLSADYRLNATNYQAHYCPHLDTENLARAVYGLPEYYRQSIKEANLIANPGCYPTATLLALLPFVSFINPSCGVFVDAKSGMSGAGKNPSDNTHFSHINENLFSYSPLTHRHQIEISQKCSDISQKELDIVFVPHLTPLTRGMLVSVFATLKSPLTTQEAQEILHNAYKDEPFIRIRENPVSIAQVVGSHFCDIFVATSGKNLYINSAIDNLLRGASSQALMNANLMCGLDESLGVPKVPYGLF</sequence>
<comment type="catalytic activity">
    <reaction evidence="5">
        <text>N-acetyl-L-glutamate 5-semialdehyde + phosphate + NADP(+) = N-acetyl-L-glutamyl 5-phosphate + NADPH + H(+)</text>
        <dbReference type="Rhea" id="RHEA:21588"/>
        <dbReference type="ChEBI" id="CHEBI:15378"/>
        <dbReference type="ChEBI" id="CHEBI:29123"/>
        <dbReference type="ChEBI" id="CHEBI:43474"/>
        <dbReference type="ChEBI" id="CHEBI:57783"/>
        <dbReference type="ChEBI" id="CHEBI:57936"/>
        <dbReference type="ChEBI" id="CHEBI:58349"/>
        <dbReference type="EC" id="1.2.1.38"/>
    </reaction>
</comment>
<comment type="similarity">
    <text evidence="5">Belongs to the NAGSA dehydrogenase family. Type 1 subfamily.</text>
</comment>
<evidence type="ECO:0000256" key="4">
    <source>
        <dbReference type="ARBA" id="ARBA00023002"/>
    </source>
</evidence>
<dbReference type="NCBIfam" id="TIGR01850">
    <property type="entry name" value="argC"/>
    <property type="match status" value="1"/>
</dbReference>
<feature type="active site" evidence="5 6">
    <location>
        <position position="155"/>
    </location>
</feature>
<keyword evidence="9" id="KW-1185">Reference proteome</keyword>
<comment type="caution">
    <text evidence="8">The sequence shown here is derived from an EMBL/GenBank/DDBJ whole genome shotgun (WGS) entry which is preliminary data.</text>
</comment>
<evidence type="ECO:0000256" key="2">
    <source>
        <dbReference type="ARBA" id="ARBA00022605"/>
    </source>
</evidence>
<dbReference type="SMART" id="SM00859">
    <property type="entry name" value="Semialdhyde_dh"/>
    <property type="match status" value="1"/>
</dbReference>
<dbReference type="GO" id="GO:0070401">
    <property type="term" value="F:NADP+ binding"/>
    <property type="evidence" value="ECO:0007669"/>
    <property type="project" value="InterPro"/>
</dbReference>
<dbReference type="GO" id="GO:0006526">
    <property type="term" value="P:L-arginine biosynthetic process"/>
    <property type="evidence" value="ECO:0007669"/>
    <property type="project" value="UniProtKB-UniRule"/>
</dbReference>
<comment type="pathway">
    <text evidence="5">Amino-acid biosynthesis; L-arginine biosynthesis; N(2)-acetyl-L-ornithine from L-glutamate: step 3/4.</text>
</comment>
<dbReference type="Gene3D" id="3.30.360.10">
    <property type="entry name" value="Dihydrodipicolinate Reductase, domain 2"/>
    <property type="match status" value="1"/>
</dbReference>
<evidence type="ECO:0000256" key="3">
    <source>
        <dbReference type="ARBA" id="ARBA00022857"/>
    </source>
</evidence>
<dbReference type="InterPro" id="IPR036291">
    <property type="entry name" value="NAD(P)-bd_dom_sf"/>
</dbReference>
<evidence type="ECO:0000313" key="9">
    <source>
        <dbReference type="Proteomes" id="UP000029707"/>
    </source>
</evidence>
<dbReference type="PROSITE" id="PS01224">
    <property type="entry name" value="ARGC"/>
    <property type="match status" value="1"/>
</dbReference>
<keyword evidence="2 5" id="KW-0028">Amino-acid biosynthesis</keyword>
<dbReference type="GO" id="GO:0051287">
    <property type="term" value="F:NAD binding"/>
    <property type="evidence" value="ECO:0007669"/>
    <property type="project" value="InterPro"/>
</dbReference>
<protein>
    <recommendedName>
        <fullName evidence="5">N-acetyl-gamma-glutamyl-phosphate reductase</fullName>
        <shortName evidence="5">AGPR</shortName>
        <ecNumber evidence="5">1.2.1.38</ecNumber>
    </recommendedName>
    <alternativeName>
        <fullName evidence="5">N-acetyl-glutamate semialdehyde dehydrogenase</fullName>
        <shortName evidence="5">NAGSA dehydrogenase</shortName>
    </alternativeName>
</protein>
<dbReference type="Gene3D" id="3.40.50.720">
    <property type="entry name" value="NAD(P)-binding Rossmann-like Domain"/>
    <property type="match status" value="1"/>
</dbReference>
<dbReference type="InterPro" id="IPR050085">
    <property type="entry name" value="AGPR"/>
</dbReference>
<name>A0A4U8TMM5_9HELI</name>
<keyword evidence="5" id="KW-0963">Cytoplasm</keyword>
<comment type="function">
    <text evidence="5">Catalyzes the NADPH-dependent reduction of N-acetyl-5-glutamyl phosphate to yield N-acetyl-L-glutamate 5-semialdehyde.</text>
</comment>
<feature type="domain" description="Semialdehyde dehydrogenase NAD-binding" evidence="7">
    <location>
        <begin position="7"/>
        <end position="147"/>
    </location>
</feature>
<comment type="subcellular location">
    <subcellularLocation>
        <location evidence="5">Cytoplasm</location>
    </subcellularLocation>
</comment>
<dbReference type="InterPro" id="IPR058924">
    <property type="entry name" value="AGPR_dimerisation_dom"/>
</dbReference>
<evidence type="ECO:0000313" key="8">
    <source>
        <dbReference type="EMBL" id="TLE01266.1"/>
    </source>
</evidence>
<dbReference type="SUPFAM" id="SSF55347">
    <property type="entry name" value="Glyceraldehyde-3-phosphate dehydrogenase-like, C-terminal domain"/>
    <property type="match status" value="1"/>
</dbReference>
<dbReference type="RefSeq" id="WP_034362501.1">
    <property type="nucleotide sequence ID" value="NZ_CAJUDB010000005.1"/>
</dbReference>
<organism evidence="8 9">
    <name type="scientific">Helicobacter japonicus</name>
    <dbReference type="NCBI Taxonomy" id="425400"/>
    <lineage>
        <taxon>Bacteria</taxon>
        <taxon>Pseudomonadati</taxon>
        <taxon>Campylobacterota</taxon>
        <taxon>Epsilonproteobacteria</taxon>
        <taxon>Campylobacterales</taxon>
        <taxon>Helicobacteraceae</taxon>
        <taxon>Helicobacter</taxon>
    </lineage>
</organism>
<dbReference type="PANTHER" id="PTHR32338">
    <property type="entry name" value="N-ACETYL-GAMMA-GLUTAMYL-PHOSPHATE REDUCTASE, CHLOROPLASTIC-RELATED-RELATED"/>
    <property type="match status" value="1"/>
</dbReference>
<dbReference type="HAMAP" id="MF_00150">
    <property type="entry name" value="ArgC_type1"/>
    <property type="match status" value="1"/>
</dbReference>
<accession>A0A4U8TMM5</accession>
<dbReference type="InterPro" id="IPR000706">
    <property type="entry name" value="AGPR_type-1"/>
</dbReference>
<proteinExistence type="inferred from homology"/>
<dbReference type="UniPathway" id="UPA00068">
    <property type="reaction ID" value="UER00108"/>
</dbReference>
<keyword evidence="1 5" id="KW-0055">Arginine biosynthesis</keyword>
<dbReference type="OrthoDB" id="9801289at2"/>
<dbReference type="Pfam" id="PF22698">
    <property type="entry name" value="Semialdhyde_dhC_1"/>
    <property type="match status" value="1"/>
</dbReference>
<dbReference type="GO" id="GO:0005737">
    <property type="term" value="C:cytoplasm"/>
    <property type="evidence" value="ECO:0007669"/>
    <property type="project" value="UniProtKB-SubCell"/>
</dbReference>
<dbReference type="STRING" id="425400.LS65_06480"/>
<dbReference type="AlphaFoldDB" id="A0A4U8TMM5"/>
<dbReference type="CDD" id="cd17895">
    <property type="entry name" value="AGPR_1_N"/>
    <property type="match status" value="1"/>
</dbReference>
<evidence type="ECO:0000256" key="5">
    <source>
        <dbReference type="HAMAP-Rule" id="MF_00150"/>
    </source>
</evidence>
<dbReference type="GO" id="GO:0003942">
    <property type="term" value="F:N-acetyl-gamma-glutamyl-phosphate reductase activity"/>
    <property type="evidence" value="ECO:0007669"/>
    <property type="project" value="UniProtKB-UniRule"/>
</dbReference>
<gene>
    <name evidence="5" type="primary">argC</name>
    <name evidence="8" type="ORF">LS65_006535</name>
</gene>
<evidence type="ECO:0000256" key="6">
    <source>
        <dbReference type="PROSITE-ProRule" id="PRU10010"/>
    </source>
</evidence>
<dbReference type="EC" id="1.2.1.38" evidence="5"/>
<dbReference type="Proteomes" id="UP000029707">
    <property type="component" value="Unassembled WGS sequence"/>
</dbReference>